<dbReference type="Pfam" id="PF03942">
    <property type="entry name" value="DTW"/>
    <property type="match status" value="1"/>
</dbReference>
<evidence type="ECO:0000256" key="5">
    <source>
        <dbReference type="ARBA" id="ARBA00034489"/>
    </source>
</evidence>
<dbReference type="GO" id="GO:0016432">
    <property type="term" value="F:tRNA-uridine aminocarboxypropyltransferase activity"/>
    <property type="evidence" value="ECO:0007669"/>
    <property type="project" value="UniProtKB-EC"/>
</dbReference>
<dbReference type="PANTHER" id="PTHR21392:SF0">
    <property type="entry name" value="TRNA-URIDINE AMINOCARBOXYPROPYLTRANSFERASE 2"/>
    <property type="match status" value="1"/>
</dbReference>
<dbReference type="GO" id="GO:0008033">
    <property type="term" value="P:tRNA processing"/>
    <property type="evidence" value="ECO:0007669"/>
    <property type="project" value="UniProtKB-KW"/>
</dbReference>
<reference evidence="7 8" key="1">
    <citation type="submission" date="2016-06" db="EMBL/GenBank/DDBJ databases">
        <authorList>
            <person name="Kjaerup R.B."/>
            <person name="Dalgaard T.S."/>
            <person name="Juul-Madsen H.R."/>
        </authorList>
    </citation>
    <scope>NUCLEOTIDE SEQUENCE [LARGE SCALE GENOMIC DNA]</scope>
    <source>
        <strain evidence="7 8">CECT 8886</strain>
    </source>
</reference>
<name>A0A1A8TE84_9GAMM</name>
<accession>A0A1A8TE84</accession>
<evidence type="ECO:0000313" key="8">
    <source>
        <dbReference type="Proteomes" id="UP000092544"/>
    </source>
</evidence>
<dbReference type="EMBL" id="FLOB01000004">
    <property type="protein sequence ID" value="SBS31559.1"/>
    <property type="molecule type" value="Genomic_DNA"/>
</dbReference>
<evidence type="ECO:0000256" key="4">
    <source>
        <dbReference type="ARBA" id="ARBA00022694"/>
    </source>
</evidence>
<sequence length="200" mass="23061">MCRSRRPICESCSFLTSQCVCQWIPTINNALPVLVIQDPKEAKHAKNTLKLMRLALPSLRCISSEDSEELRGVLDTLSLDRWRLVFPSEGSIPIEQVSIEEKKDVDGIVLIDATWRKAKRLFWSVPKLQEMVSWHFVSPPHNTYTIRRSPRGEALSTLEACAYAIEQLTQNDMQPLRDFMVSAQSFQWRQQPADHQHRKS</sequence>
<dbReference type="InterPro" id="IPR039262">
    <property type="entry name" value="DTWD2/TAPT"/>
</dbReference>
<evidence type="ECO:0000256" key="2">
    <source>
        <dbReference type="ARBA" id="ARBA00022679"/>
    </source>
</evidence>
<dbReference type="STRING" id="1792290.MSP8886_02162"/>
<dbReference type="PANTHER" id="PTHR21392">
    <property type="entry name" value="TRNA-URIDINE AMINOCARBOXYPROPYLTRANSFERASE 2"/>
    <property type="match status" value="1"/>
</dbReference>
<gene>
    <name evidence="7" type="ORF">MSP8886_02162</name>
</gene>
<protein>
    <recommendedName>
        <fullName evidence="1">tRNA-uridine aminocarboxypropyltransferase</fullName>
        <ecNumber evidence="1">2.5.1.25</ecNumber>
    </recommendedName>
</protein>
<evidence type="ECO:0000256" key="1">
    <source>
        <dbReference type="ARBA" id="ARBA00012386"/>
    </source>
</evidence>
<comment type="similarity">
    <text evidence="5">Belongs to the TDD superfamily. DTWD2 family.</text>
</comment>
<dbReference type="Proteomes" id="UP000092544">
    <property type="component" value="Unassembled WGS sequence"/>
</dbReference>
<dbReference type="EC" id="2.5.1.25" evidence="1"/>
<dbReference type="RefSeq" id="WP_067016250.1">
    <property type="nucleotide sequence ID" value="NZ_FLOB01000004.1"/>
</dbReference>
<dbReference type="OrthoDB" id="268835at2"/>
<feature type="domain" description="DTW" evidence="6">
    <location>
        <begin position="5"/>
        <end position="192"/>
    </location>
</feature>
<proteinExistence type="inferred from homology"/>
<keyword evidence="8" id="KW-1185">Reference proteome</keyword>
<evidence type="ECO:0000259" key="6">
    <source>
        <dbReference type="SMART" id="SM01144"/>
    </source>
</evidence>
<evidence type="ECO:0000256" key="3">
    <source>
        <dbReference type="ARBA" id="ARBA00022691"/>
    </source>
</evidence>
<organism evidence="7 8">
    <name type="scientific">Marinomonas spartinae</name>
    <dbReference type="NCBI Taxonomy" id="1792290"/>
    <lineage>
        <taxon>Bacteria</taxon>
        <taxon>Pseudomonadati</taxon>
        <taxon>Pseudomonadota</taxon>
        <taxon>Gammaproteobacteria</taxon>
        <taxon>Oceanospirillales</taxon>
        <taxon>Oceanospirillaceae</taxon>
        <taxon>Marinomonas</taxon>
    </lineage>
</organism>
<keyword evidence="3" id="KW-0949">S-adenosyl-L-methionine</keyword>
<dbReference type="InterPro" id="IPR005636">
    <property type="entry name" value="DTW"/>
</dbReference>
<evidence type="ECO:0000313" key="7">
    <source>
        <dbReference type="EMBL" id="SBS31559.1"/>
    </source>
</evidence>
<keyword evidence="2" id="KW-0808">Transferase</keyword>
<dbReference type="AlphaFoldDB" id="A0A1A8TE84"/>
<dbReference type="SMART" id="SM01144">
    <property type="entry name" value="DTW"/>
    <property type="match status" value="1"/>
</dbReference>
<keyword evidence="4" id="KW-0819">tRNA processing</keyword>